<organism evidence="1 2">
    <name type="scientific">Morus notabilis</name>
    <dbReference type="NCBI Taxonomy" id="981085"/>
    <lineage>
        <taxon>Eukaryota</taxon>
        <taxon>Viridiplantae</taxon>
        <taxon>Streptophyta</taxon>
        <taxon>Embryophyta</taxon>
        <taxon>Tracheophyta</taxon>
        <taxon>Spermatophyta</taxon>
        <taxon>Magnoliopsida</taxon>
        <taxon>eudicotyledons</taxon>
        <taxon>Gunneridae</taxon>
        <taxon>Pentapetalae</taxon>
        <taxon>rosids</taxon>
        <taxon>fabids</taxon>
        <taxon>Rosales</taxon>
        <taxon>Moraceae</taxon>
        <taxon>Moreae</taxon>
        <taxon>Morus</taxon>
    </lineage>
</organism>
<dbReference type="EMBL" id="KE344497">
    <property type="protein sequence ID" value="EXB64340.1"/>
    <property type="molecule type" value="Genomic_DNA"/>
</dbReference>
<reference evidence="2" key="1">
    <citation type="submission" date="2013-01" db="EMBL/GenBank/DDBJ databases">
        <title>Draft Genome Sequence of a Mulberry Tree, Morus notabilis C.K. Schneid.</title>
        <authorList>
            <person name="He N."/>
            <person name="Zhao S."/>
        </authorList>
    </citation>
    <scope>NUCLEOTIDE SEQUENCE</scope>
</reference>
<dbReference type="Proteomes" id="UP000030645">
    <property type="component" value="Unassembled WGS sequence"/>
</dbReference>
<accession>W9R207</accession>
<dbReference type="AlphaFoldDB" id="W9R207"/>
<keyword evidence="2" id="KW-1185">Reference proteome</keyword>
<proteinExistence type="predicted"/>
<evidence type="ECO:0000313" key="1">
    <source>
        <dbReference type="EMBL" id="EXB64340.1"/>
    </source>
</evidence>
<sequence>MEASAVQHLLYLVEKIHDTNLECNAYDDYCKLPLTSVELCSTESVMYRCVESYCGFQIHFLWGPLPPTIDTHLFLLAQLLRRILMNIIATFATKKEIQKSVYYCQECKYTAHVH</sequence>
<protein>
    <submittedName>
        <fullName evidence="1">Uncharacterized protein</fullName>
    </submittedName>
</protein>
<name>W9R207_9ROSA</name>
<gene>
    <name evidence="1" type="ORF">L484_001157</name>
</gene>
<evidence type="ECO:0000313" key="2">
    <source>
        <dbReference type="Proteomes" id="UP000030645"/>
    </source>
</evidence>